<evidence type="ECO:0000313" key="2">
    <source>
        <dbReference type="EMBL" id="KAH9302834.1"/>
    </source>
</evidence>
<dbReference type="AlphaFoldDB" id="A0AA38CUN5"/>
<evidence type="ECO:0000256" key="1">
    <source>
        <dbReference type="SAM" id="MobiDB-lite"/>
    </source>
</evidence>
<feature type="compositionally biased region" description="Polar residues" evidence="1">
    <location>
        <begin position="25"/>
        <end position="37"/>
    </location>
</feature>
<feature type="non-terminal residue" evidence="2">
    <location>
        <position position="75"/>
    </location>
</feature>
<protein>
    <submittedName>
        <fullName evidence="2">Uncharacterized protein</fullName>
    </submittedName>
</protein>
<organism evidence="2 3">
    <name type="scientific">Taxus chinensis</name>
    <name type="common">Chinese yew</name>
    <name type="synonym">Taxus wallichiana var. chinensis</name>
    <dbReference type="NCBI Taxonomy" id="29808"/>
    <lineage>
        <taxon>Eukaryota</taxon>
        <taxon>Viridiplantae</taxon>
        <taxon>Streptophyta</taxon>
        <taxon>Embryophyta</taxon>
        <taxon>Tracheophyta</taxon>
        <taxon>Spermatophyta</taxon>
        <taxon>Pinopsida</taxon>
        <taxon>Pinidae</taxon>
        <taxon>Conifers II</taxon>
        <taxon>Cupressales</taxon>
        <taxon>Taxaceae</taxon>
        <taxon>Taxus</taxon>
    </lineage>
</organism>
<dbReference type="Proteomes" id="UP000824469">
    <property type="component" value="Unassembled WGS sequence"/>
</dbReference>
<proteinExistence type="predicted"/>
<keyword evidence="3" id="KW-1185">Reference proteome</keyword>
<gene>
    <name evidence="2" type="ORF">KI387_014417</name>
</gene>
<sequence>VAQDSSAFETINETEAECFYEDPQQGVNHSSFEHGQSPTTIPQIETTEEVLPGGKEIKDFQRNNEKKGKIDQAVH</sequence>
<name>A0AA38CUN5_TAXCH</name>
<comment type="caution">
    <text evidence="2">The sequence shown here is derived from an EMBL/GenBank/DDBJ whole genome shotgun (WGS) entry which is preliminary data.</text>
</comment>
<feature type="non-terminal residue" evidence="2">
    <location>
        <position position="1"/>
    </location>
</feature>
<feature type="region of interest" description="Disordered" evidence="1">
    <location>
        <begin position="23"/>
        <end position="75"/>
    </location>
</feature>
<accession>A0AA38CUN5</accession>
<evidence type="ECO:0000313" key="3">
    <source>
        <dbReference type="Proteomes" id="UP000824469"/>
    </source>
</evidence>
<feature type="compositionally biased region" description="Basic and acidic residues" evidence="1">
    <location>
        <begin position="55"/>
        <end position="75"/>
    </location>
</feature>
<dbReference type="EMBL" id="JAHRHJ020000009">
    <property type="protein sequence ID" value="KAH9302834.1"/>
    <property type="molecule type" value="Genomic_DNA"/>
</dbReference>
<reference evidence="2 3" key="1">
    <citation type="journal article" date="2021" name="Nat. Plants">
        <title>The Taxus genome provides insights into paclitaxel biosynthesis.</title>
        <authorList>
            <person name="Xiong X."/>
            <person name="Gou J."/>
            <person name="Liao Q."/>
            <person name="Li Y."/>
            <person name="Zhou Q."/>
            <person name="Bi G."/>
            <person name="Li C."/>
            <person name="Du R."/>
            <person name="Wang X."/>
            <person name="Sun T."/>
            <person name="Guo L."/>
            <person name="Liang H."/>
            <person name="Lu P."/>
            <person name="Wu Y."/>
            <person name="Zhang Z."/>
            <person name="Ro D.K."/>
            <person name="Shang Y."/>
            <person name="Huang S."/>
            <person name="Yan J."/>
        </authorList>
    </citation>
    <scope>NUCLEOTIDE SEQUENCE [LARGE SCALE GENOMIC DNA]</scope>
    <source>
        <strain evidence="2">Ta-2019</strain>
    </source>
</reference>